<evidence type="ECO:0000313" key="3">
    <source>
        <dbReference type="Proteomes" id="UP000003494"/>
    </source>
</evidence>
<dbReference type="HOGENOM" id="CLU_030805_1_2_9"/>
<dbReference type="AlphaFoldDB" id="C4GB94"/>
<dbReference type="RefSeq" id="WP_006906205.1">
    <property type="nucleotide sequence ID" value="NZ_GG665866.1"/>
</dbReference>
<keyword evidence="3" id="KW-1185">Reference proteome</keyword>
<organism evidence="2 3">
    <name type="scientific">Shuttleworthella satelles DSM 14600</name>
    <dbReference type="NCBI Taxonomy" id="626523"/>
    <lineage>
        <taxon>Bacteria</taxon>
        <taxon>Bacillati</taxon>
        <taxon>Bacillota</taxon>
        <taxon>Clostridia</taxon>
        <taxon>Lachnospirales</taxon>
        <taxon>Lachnospiraceae</taxon>
        <taxon>Shuttleworthella</taxon>
    </lineage>
</organism>
<dbReference type="NCBIfam" id="TIGR00199">
    <property type="entry name" value="PncC_domain"/>
    <property type="match status" value="1"/>
</dbReference>
<gene>
    <name evidence="2" type="ORF">GCWU000342_01195</name>
</gene>
<dbReference type="Pfam" id="PF02464">
    <property type="entry name" value="CinA"/>
    <property type="match status" value="1"/>
</dbReference>
<dbReference type="InterPro" id="IPR008136">
    <property type="entry name" value="CinA_C"/>
</dbReference>
<dbReference type="STRING" id="626523.GCWU000342_01195"/>
<name>C4GB94_9FIRM</name>
<sequence length="174" mass="18636">MENKLRTRAKELADQVVCNLVSHGWTVTSSESCTGGLISAELVGVAGASNVFSQGLITYSNQSKESLLGVRHETLELFGAVSPQTAREMAFGSRVCYQSDFGLSSTGIAGPDGGSESKPVGTVYLSCSYEGNTLVRHYAFSGDRNTVRDKATAAALELLLDCIREKEKEDQLCE</sequence>
<evidence type="ECO:0000313" key="2">
    <source>
        <dbReference type="EMBL" id="EEP28387.1"/>
    </source>
</evidence>
<dbReference type="Gene3D" id="3.90.950.20">
    <property type="entry name" value="CinA-like"/>
    <property type="match status" value="1"/>
</dbReference>
<dbReference type="EMBL" id="ACIP02000002">
    <property type="protein sequence ID" value="EEP28387.1"/>
    <property type="molecule type" value="Genomic_DNA"/>
</dbReference>
<dbReference type="SUPFAM" id="SSF142433">
    <property type="entry name" value="CinA-like"/>
    <property type="match status" value="1"/>
</dbReference>
<accession>C4GB94</accession>
<protein>
    <submittedName>
        <fullName evidence="2">Competence/damage-inducible domain protein CinA</fullName>
    </submittedName>
</protein>
<dbReference type="Proteomes" id="UP000003494">
    <property type="component" value="Unassembled WGS sequence"/>
</dbReference>
<comment type="caution">
    <text evidence="2">The sequence shown here is derived from an EMBL/GenBank/DDBJ whole genome shotgun (WGS) entry which is preliminary data.</text>
</comment>
<feature type="domain" description="CinA C-terminal" evidence="1">
    <location>
        <begin position="10"/>
        <end position="162"/>
    </location>
</feature>
<reference evidence="2" key="1">
    <citation type="submission" date="2009-04" db="EMBL/GenBank/DDBJ databases">
        <authorList>
            <person name="Weinstock G."/>
            <person name="Sodergren E."/>
            <person name="Clifton S."/>
            <person name="Fulton L."/>
            <person name="Fulton B."/>
            <person name="Courtney L."/>
            <person name="Fronick C."/>
            <person name="Harrison M."/>
            <person name="Strong C."/>
            <person name="Farmer C."/>
            <person name="Delahaunty K."/>
            <person name="Markovic C."/>
            <person name="Hall O."/>
            <person name="Minx P."/>
            <person name="Tomlinson C."/>
            <person name="Mitreva M."/>
            <person name="Nelson J."/>
            <person name="Hou S."/>
            <person name="Wollam A."/>
            <person name="Pepin K.H."/>
            <person name="Johnson M."/>
            <person name="Bhonagiri V."/>
            <person name="Nash W.E."/>
            <person name="Warren W."/>
            <person name="Chinwalla A."/>
            <person name="Mardis E.R."/>
            <person name="Wilson R.K."/>
        </authorList>
    </citation>
    <scope>NUCLEOTIDE SEQUENCE [LARGE SCALE GENOMIC DNA]</scope>
    <source>
        <strain evidence="2">DSM 14600</strain>
    </source>
</reference>
<proteinExistence type="predicted"/>
<dbReference type="InterPro" id="IPR036653">
    <property type="entry name" value="CinA-like_C"/>
</dbReference>
<evidence type="ECO:0000259" key="1">
    <source>
        <dbReference type="Pfam" id="PF02464"/>
    </source>
</evidence>
<dbReference type="eggNOG" id="COG1546">
    <property type="taxonomic scope" value="Bacteria"/>
</dbReference>